<dbReference type="RefSeq" id="WP_095595786.1">
    <property type="nucleotide sequence ID" value="NZ_BMKN01000001.1"/>
</dbReference>
<comment type="caution">
    <text evidence="3">The sequence shown here is derived from an EMBL/GenBank/DDBJ whole genome shotgun (WGS) entry which is preliminary data.</text>
</comment>
<evidence type="ECO:0000313" key="4">
    <source>
        <dbReference type="Proteomes" id="UP000606730"/>
    </source>
</evidence>
<dbReference type="OrthoDB" id="1973590at2"/>
<organism evidence="3 4">
    <name type="scientific">Actibacterium pelagium</name>
    <dbReference type="NCBI Taxonomy" id="2029103"/>
    <lineage>
        <taxon>Bacteria</taxon>
        <taxon>Pseudomonadati</taxon>
        <taxon>Pseudomonadota</taxon>
        <taxon>Alphaproteobacteria</taxon>
        <taxon>Rhodobacterales</taxon>
        <taxon>Roseobacteraceae</taxon>
        <taxon>Actibacterium</taxon>
    </lineage>
</organism>
<dbReference type="SUPFAM" id="SSF51182">
    <property type="entry name" value="RmlC-like cupins"/>
    <property type="match status" value="1"/>
</dbReference>
<sequence length="161" mass="17608">MTEKFVLKRTEIDAAEGLSKTHFLNSNARRINKSLGDMVGLTGIGVHIIEVPPGCESTEYHRHYHEDECTYVLSGTGEVILDGQTVVIGPGDFIGYPKGGPAHTMKNTGTEVLRCLVVGERLAQDVADYPNKGKRIYRNAGMPWDLVDLDQIDNPVAGAKK</sequence>
<proteinExistence type="predicted"/>
<dbReference type="InterPro" id="IPR011051">
    <property type="entry name" value="RmlC_Cupin_sf"/>
</dbReference>
<evidence type="ECO:0000259" key="2">
    <source>
        <dbReference type="Pfam" id="PF07883"/>
    </source>
</evidence>
<dbReference type="EMBL" id="BMKN01000001">
    <property type="protein sequence ID" value="GGE47452.1"/>
    <property type="molecule type" value="Genomic_DNA"/>
</dbReference>
<accession>A0A917AFP4</accession>
<dbReference type="Gene3D" id="2.60.120.10">
    <property type="entry name" value="Jelly Rolls"/>
    <property type="match status" value="1"/>
</dbReference>
<feature type="domain" description="Cupin type-2" evidence="2">
    <location>
        <begin position="48"/>
        <end position="118"/>
    </location>
</feature>
<dbReference type="AlphaFoldDB" id="A0A917AFP4"/>
<dbReference type="InterPro" id="IPR051610">
    <property type="entry name" value="GPI/OXD"/>
</dbReference>
<dbReference type="Proteomes" id="UP000606730">
    <property type="component" value="Unassembled WGS sequence"/>
</dbReference>
<dbReference type="PANTHER" id="PTHR35848">
    <property type="entry name" value="OXALATE-BINDING PROTEIN"/>
    <property type="match status" value="1"/>
</dbReference>
<name>A0A917AFP4_9RHOB</name>
<dbReference type="InterPro" id="IPR014710">
    <property type="entry name" value="RmlC-like_jellyroll"/>
</dbReference>
<reference evidence="3" key="1">
    <citation type="journal article" date="2014" name="Int. J. Syst. Evol. Microbiol.">
        <title>Complete genome sequence of Corynebacterium casei LMG S-19264T (=DSM 44701T), isolated from a smear-ripened cheese.</title>
        <authorList>
            <consortium name="US DOE Joint Genome Institute (JGI-PGF)"/>
            <person name="Walter F."/>
            <person name="Albersmeier A."/>
            <person name="Kalinowski J."/>
            <person name="Ruckert C."/>
        </authorList>
    </citation>
    <scope>NUCLEOTIDE SEQUENCE</scope>
    <source>
        <strain evidence="3">CGMCC 1.16012</strain>
    </source>
</reference>
<dbReference type="Pfam" id="PF07883">
    <property type="entry name" value="Cupin_2"/>
    <property type="match status" value="1"/>
</dbReference>
<dbReference type="InterPro" id="IPR013096">
    <property type="entry name" value="Cupin_2"/>
</dbReference>
<dbReference type="CDD" id="cd02224">
    <property type="entry name" value="cupin_SPO2919-like"/>
    <property type="match status" value="1"/>
</dbReference>
<evidence type="ECO:0000313" key="3">
    <source>
        <dbReference type="EMBL" id="GGE47452.1"/>
    </source>
</evidence>
<gene>
    <name evidence="3" type="ORF">GCM10011517_14060</name>
</gene>
<evidence type="ECO:0000256" key="1">
    <source>
        <dbReference type="ARBA" id="ARBA00022723"/>
    </source>
</evidence>
<keyword evidence="1" id="KW-0479">Metal-binding</keyword>
<dbReference type="GO" id="GO:0046872">
    <property type="term" value="F:metal ion binding"/>
    <property type="evidence" value="ECO:0007669"/>
    <property type="project" value="UniProtKB-KW"/>
</dbReference>
<reference evidence="3" key="2">
    <citation type="submission" date="2020-09" db="EMBL/GenBank/DDBJ databases">
        <authorList>
            <person name="Sun Q."/>
            <person name="Zhou Y."/>
        </authorList>
    </citation>
    <scope>NUCLEOTIDE SEQUENCE</scope>
    <source>
        <strain evidence="3">CGMCC 1.16012</strain>
    </source>
</reference>
<protein>
    <submittedName>
        <fullName evidence="3">Cupin</fullName>
    </submittedName>
</protein>
<keyword evidence="4" id="KW-1185">Reference proteome</keyword>